<dbReference type="NCBIfam" id="TIGR02914">
    <property type="entry name" value="EpsI_fam"/>
    <property type="match status" value="1"/>
</dbReference>
<feature type="domain" description="Methanolan biosynthesis EpsI" evidence="1">
    <location>
        <begin position="5"/>
        <end position="202"/>
    </location>
</feature>
<name>A0A832MJR9_UNCEI</name>
<evidence type="ECO:0000313" key="2">
    <source>
        <dbReference type="EMBL" id="HGZ43130.1"/>
    </source>
</evidence>
<accession>A0A832MJR9</accession>
<protein>
    <submittedName>
        <fullName evidence="2">EpsI family protein</fullName>
    </submittedName>
</protein>
<dbReference type="AlphaFoldDB" id="A0A832MJR9"/>
<evidence type="ECO:0000259" key="1">
    <source>
        <dbReference type="Pfam" id="PF11984"/>
    </source>
</evidence>
<gene>
    <name evidence="2" type="primary">epsI</name>
    <name evidence="2" type="ORF">ENR23_06845</name>
</gene>
<reference evidence="2" key="1">
    <citation type="journal article" date="2020" name="mSystems">
        <title>Genome- and Community-Level Interaction Insights into Carbon Utilization and Element Cycling Functions of Hydrothermarchaeota in Hydrothermal Sediment.</title>
        <authorList>
            <person name="Zhou Z."/>
            <person name="Liu Y."/>
            <person name="Xu W."/>
            <person name="Pan J."/>
            <person name="Luo Z.H."/>
            <person name="Li M."/>
        </authorList>
    </citation>
    <scope>NUCLEOTIDE SEQUENCE [LARGE SCALE GENOMIC DNA]</scope>
    <source>
        <strain evidence="2">SpSt-381</strain>
    </source>
</reference>
<sequence length="210" mass="23106">MRTPAVVLALLAATAVYVALHPPVNLAEGRGVLAAVPHVFGPWNGTELSFEDAVVEELRPDDLLIRRYERGGERAWLCIVYHQNRRHGAHDPLLCYTSQGWLVGPRTRVRVDDGTPAGLDANRFVADHPRARRLVYYWWSTAGLSTADRDAFRARMALSGALDNRSWGAFVRVETPIGPEGEALAEARLADFARRVARALPPVLAAPEGP</sequence>
<dbReference type="Pfam" id="PF11984">
    <property type="entry name" value="DUF3485"/>
    <property type="match status" value="1"/>
</dbReference>
<proteinExistence type="predicted"/>
<dbReference type="EMBL" id="DSQF01000012">
    <property type="protein sequence ID" value="HGZ43130.1"/>
    <property type="molecule type" value="Genomic_DNA"/>
</dbReference>
<dbReference type="InterPro" id="IPR014263">
    <property type="entry name" value="Methanolan_biosynth_EpsI"/>
</dbReference>
<comment type="caution">
    <text evidence="2">The sequence shown here is derived from an EMBL/GenBank/DDBJ whole genome shotgun (WGS) entry which is preliminary data.</text>
</comment>
<organism evidence="2">
    <name type="scientific">Eiseniibacteriota bacterium</name>
    <dbReference type="NCBI Taxonomy" id="2212470"/>
    <lineage>
        <taxon>Bacteria</taxon>
        <taxon>Candidatus Eiseniibacteriota</taxon>
    </lineage>
</organism>